<dbReference type="InterPro" id="IPR001296">
    <property type="entry name" value="Glyco_trans_1"/>
</dbReference>
<sequence>MKKILIFSLAYEPLIGGAEIAVKELTERLAPDFSFDMLTLRFSRKHPREEQTGAVSVHRVGGGKFLFPFRAALKAAALYRKNRYDAVWAIMANRAGFAALFFKLFHPRIPFILTLQEGDPIPYIMRKVGILYPFFRMIFARANAVTAISNYLAEWAKKMGARNVSLVPNGVDIERFRNQNTKTKSVEKTIITVSRLVEKNGVWDLIEAMRYLPAHFKLLIVGSGNLRSSLELHATRYTLQNRVQFIGEVPHAQLPQYLWASDIFCRPSLSEGMGNSFIEAMAAGLPVIATPIGGIPDFLKEKETGLFCGMNDPKSIADAVLLLDEQPALREAIIASARRMVAEHYDWDIIASKMRGIFNNI</sequence>
<evidence type="ECO:0000259" key="1">
    <source>
        <dbReference type="Pfam" id="PF00534"/>
    </source>
</evidence>
<dbReference type="EMBL" id="MHSA01000017">
    <property type="protein sequence ID" value="OHA34121.1"/>
    <property type="molecule type" value="Genomic_DNA"/>
</dbReference>
<accession>A0A1G2NFG0</accession>
<dbReference type="CDD" id="cd03801">
    <property type="entry name" value="GT4_PimA-like"/>
    <property type="match status" value="1"/>
</dbReference>
<dbReference type="Gene3D" id="3.40.50.2000">
    <property type="entry name" value="Glycogen Phosphorylase B"/>
    <property type="match status" value="2"/>
</dbReference>
<dbReference type="PANTHER" id="PTHR45947">
    <property type="entry name" value="SULFOQUINOVOSYL TRANSFERASE SQD2"/>
    <property type="match status" value="1"/>
</dbReference>
<evidence type="ECO:0000259" key="2">
    <source>
        <dbReference type="Pfam" id="PF13439"/>
    </source>
</evidence>
<dbReference type="PANTHER" id="PTHR45947:SF3">
    <property type="entry name" value="SULFOQUINOVOSYL TRANSFERASE SQD2"/>
    <property type="match status" value="1"/>
</dbReference>
<dbReference type="SUPFAM" id="SSF53756">
    <property type="entry name" value="UDP-Glycosyltransferase/glycogen phosphorylase"/>
    <property type="match status" value="1"/>
</dbReference>
<evidence type="ECO:0008006" key="5">
    <source>
        <dbReference type="Google" id="ProtNLM"/>
    </source>
</evidence>
<dbReference type="Pfam" id="PF13439">
    <property type="entry name" value="Glyco_transf_4"/>
    <property type="match status" value="1"/>
</dbReference>
<organism evidence="3 4">
    <name type="scientific">Candidatus Taylorbacteria bacterium RIFCSPLOWO2_01_FULL_48_100</name>
    <dbReference type="NCBI Taxonomy" id="1802322"/>
    <lineage>
        <taxon>Bacteria</taxon>
        <taxon>Candidatus Tayloriibacteriota</taxon>
    </lineage>
</organism>
<feature type="domain" description="Glycosyltransferase subfamily 4-like N-terminal" evidence="2">
    <location>
        <begin position="15"/>
        <end position="175"/>
    </location>
</feature>
<dbReference type="Proteomes" id="UP000177797">
    <property type="component" value="Unassembled WGS sequence"/>
</dbReference>
<dbReference type="InterPro" id="IPR028098">
    <property type="entry name" value="Glyco_trans_4-like_N"/>
</dbReference>
<name>A0A1G2NFG0_9BACT</name>
<dbReference type="GO" id="GO:0016757">
    <property type="term" value="F:glycosyltransferase activity"/>
    <property type="evidence" value="ECO:0007669"/>
    <property type="project" value="InterPro"/>
</dbReference>
<gene>
    <name evidence="3" type="ORF">A2938_01500</name>
</gene>
<comment type="caution">
    <text evidence="3">The sequence shown here is derived from an EMBL/GenBank/DDBJ whole genome shotgun (WGS) entry which is preliminary data.</text>
</comment>
<evidence type="ECO:0000313" key="3">
    <source>
        <dbReference type="EMBL" id="OHA34121.1"/>
    </source>
</evidence>
<proteinExistence type="predicted"/>
<dbReference type="InterPro" id="IPR050194">
    <property type="entry name" value="Glycosyltransferase_grp1"/>
</dbReference>
<dbReference type="AlphaFoldDB" id="A0A1G2NFG0"/>
<feature type="domain" description="Glycosyl transferase family 1" evidence="1">
    <location>
        <begin position="181"/>
        <end position="339"/>
    </location>
</feature>
<evidence type="ECO:0000313" key="4">
    <source>
        <dbReference type="Proteomes" id="UP000177797"/>
    </source>
</evidence>
<protein>
    <recommendedName>
        <fullName evidence="5">Glycosyl transferase family 1 domain-containing protein</fullName>
    </recommendedName>
</protein>
<reference evidence="3 4" key="1">
    <citation type="journal article" date="2016" name="Nat. Commun.">
        <title>Thousands of microbial genomes shed light on interconnected biogeochemical processes in an aquifer system.</title>
        <authorList>
            <person name="Anantharaman K."/>
            <person name="Brown C.T."/>
            <person name="Hug L.A."/>
            <person name="Sharon I."/>
            <person name="Castelle C.J."/>
            <person name="Probst A.J."/>
            <person name="Thomas B.C."/>
            <person name="Singh A."/>
            <person name="Wilkins M.J."/>
            <person name="Karaoz U."/>
            <person name="Brodie E.L."/>
            <person name="Williams K.H."/>
            <person name="Hubbard S.S."/>
            <person name="Banfield J.F."/>
        </authorList>
    </citation>
    <scope>NUCLEOTIDE SEQUENCE [LARGE SCALE GENOMIC DNA]</scope>
</reference>
<dbReference type="Pfam" id="PF00534">
    <property type="entry name" value="Glycos_transf_1"/>
    <property type="match status" value="1"/>
</dbReference>